<dbReference type="AlphaFoldDB" id="A0A5D3KJF9"/>
<organism evidence="1 2">
    <name type="scientific">Bradyrhizobium rifense</name>
    <dbReference type="NCBI Taxonomy" id="515499"/>
    <lineage>
        <taxon>Bacteria</taxon>
        <taxon>Pseudomonadati</taxon>
        <taxon>Pseudomonadota</taxon>
        <taxon>Alphaproteobacteria</taxon>
        <taxon>Hyphomicrobiales</taxon>
        <taxon>Nitrobacteraceae</taxon>
        <taxon>Bradyrhizobium</taxon>
    </lineage>
</organism>
<dbReference type="EMBL" id="VSSS01000014">
    <property type="protein sequence ID" value="TYL97779.1"/>
    <property type="molecule type" value="Genomic_DNA"/>
</dbReference>
<accession>A0A5D3KJF9</accession>
<dbReference type="RefSeq" id="WP_148771601.1">
    <property type="nucleotide sequence ID" value="NZ_VSSS01000014.1"/>
</dbReference>
<proteinExistence type="predicted"/>
<evidence type="ECO:0000313" key="1">
    <source>
        <dbReference type="EMBL" id="TYL97779.1"/>
    </source>
</evidence>
<gene>
    <name evidence="1" type="ORF">FXB40_07680</name>
</gene>
<evidence type="ECO:0000313" key="2">
    <source>
        <dbReference type="Proteomes" id="UP000324758"/>
    </source>
</evidence>
<dbReference type="Proteomes" id="UP000324758">
    <property type="component" value="Unassembled WGS sequence"/>
</dbReference>
<comment type="caution">
    <text evidence="1">The sequence shown here is derived from an EMBL/GenBank/DDBJ whole genome shotgun (WGS) entry which is preliminary data.</text>
</comment>
<protein>
    <submittedName>
        <fullName evidence="1">Uncharacterized protein</fullName>
    </submittedName>
</protein>
<keyword evidence="2" id="KW-1185">Reference proteome</keyword>
<name>A0A5D3KJF9_9BRAD</name>
<reference evidence="1 2" key="1">
    <citation type="submission" date="2019-08" db="EMBL/GenBank/DDBJ databases">
        <title>Bradyrhizobium hipponensis sp. nov., a rhizobium isolated from a Lupinus angustifolius root nodule in Tunisia.</title>
        <authorList>
            <person name="Off K."/>
            <person name="Rejili M."/>
            <person name="Mars M."/>
            <person name="Brachmann A."/>
            <person name="Marin M."/>
        </authorList>
    </citation>
    <scope>NUCLEOTIDE SEQUENCE [LARGE SCALE GENOMIC DNA]</scope>
    <source>
        <strain evidence="1 2">CTAW71</strain>
    </source>
</reference>
<sequence length="66" mass="6842">MKEHAPRIEVVGNVSAVAERAAARYEAQIAAAGGIDLLLLGIDVDILCDEPAAAALTTRPNNRSTA</sequence>